<sequence length="279" mass="31612">MKRTPRQAIRECLEYRELLINLAKRELSSRYRRSFLGWGWSLLQPIMMTAVYAIMLGTFFKVKPAPGDPSGMTFFAFFLLAGVLPWNLFSSSLTGAMGAVANGGSLITKVWFPRELIPASTILALAFSTCIEFSVLSTAILLVTGHVMLQYIPMLVVVLALQVLFTSGVAFWLAACNVKFKDVEYITSVLLLAYFYLTPVIYSPSFVPDRTVFGTSITMRDLSLANPMARFMMAYRNIFWDIRMPGLNTMLWLVCSSLIVFYVGFRFYVRRSDRFAESM</sequence>
<evidence type="ECO:0000256" key="1">
    <source>
        <dbReference type="ARBA" id="ARBA00004429"/>
    </source>
</evidence>
<evidence type="ECO:0000313" key="12">
    <source>
        <dbReference type="EMBL" id="CAB4808985.1"/>
    </source>
</evidence>
<feature type="transmembrane region" description="Helical" evidence="8">
    <location>
        <begin position="75"/>
        <end position="101"/>
    </location>
</feature>
<dbReference type="GO" id="GO:0005886">
    <property type="term" value="C:plasma membrane"/>
    <property type="evidence" value="ECO:0007669"/>
    <property type="project" value="UniProtKB-SubCell"/>
</dbReference>
<dbReference type="EMBL" id="CAFAAV010000031">
    <property type="protein sequence ID" value="CAB4808985.1"/>
    <property type="molecule type" value="Genomic_DNA"/>
</dbReference>
<feature type="transmembrane region" description="Helical" evidence="8">
    <location>
        <begin position="151"/>
        <end position="173"/>
    </location>
</feature>
<reference evidence="12" key="1">
    <citation type="submission" date="2020-05" db="EMBL/GenBank/DDBJ databases">
        <authorList>
            <person name="Chiriac C."/>
            <person name="Salcher M."/>
            <person name="Ghai R."/>
            <person name="Kavagutti S V."/>
        </authorList>
    </citation>
    <scope>NUCLEOTIDE SEQUENCE</scope>
</reference>
<comment type="subcellular location">
    <subcellularLocation>
        <location evidence="1">Cell inner membrane</location>
        <topology evidence="1">Multi-pass membrane protein</topology>
    </subcellularLocation>
</comment>
<dbReference type="EMBL" id="CAFBOL010000002">
    <property type="protein sequence ID" value="CAB4971217.1"/>
    <property type="molecule type" value="Genomic_DNA"/>
</dbReference>
<evidence type="ECO:0000259" key="9">
    <source>
        <dbReference type="PROSITE" id="PS51012"/>
    </source>
</evidence>
<dbReference type="InterPro" id="IPR013525">
    <property type="entry name" value="ABC2_TM"/>
</dbReference>
<evidence type="ECO:0000256" key="7">
    <source>
        <dbReference type="ARBA" id="ARBA00023136"/>
    </source>
</evidence>
<evidence type="ECO:0000256" key="8">
    <source>
        <dbReference type="SAM" id="Phobius"/>
    </source>
</evidence>
<feature type="domain" description="ABC transmembrane type-2" evidence="9">
    <location>
        <begin position="36"/>
        <end position="271"/>
    </location>
</feature>
<feature type="transmembrane region" description="Helical" evidence="8">
    <location>
        <begin position="250"/>
        <end position="269"/>
    </location>
</feature>
<evidence type="ECO:0000256" key="5">
    <source>
        <dbReference type="ARBA" id="ARBA00022692"/>
    </source>
</evidence>
<evidence type="ECO:0000256" key="6">
    <source>
        <dbReference type="ARBA" id="ARBA00022989"/>
    </source>
</evidence>
<keyword evidence="4" id="KW-0997">Cell inner membrane</keyword>
<keyword evidence="7 8" id="KW-0472">Membrane</keyword>
<dbReference type="EMBL" id="CAEZYF010000017">
    <property type="protein sequence ID" value="CAB4734836.1"/>
    <property type="molecule type" value="Genomic_DNA"/>
</dbReference>
<dbReference type="InterPro" id="IPR047817">
    <property type="entry name" value="ABC2_TM_bact-type"/>
</dbReference>
<feature type="transmembrane region" description="Helical" evidence="8">
    <location>
        <begin position="185"/>
        <end position="202"/>
    </location>
</feature>
<dbReference type="AlphaFoldDB" id="A0A6J6YKA5"/>
<dbReference type="GO" id="GO:0015920">
    <property type="term" value="P:lipopolysaccharide transport"/>
    <property type="evidence" value="ECO:0007669"/>
    <property type="project" value="TreeGrafter"/>
</dbReference>
<evidence type="ECO:0000256" key="4">
    <source>
        <dbReference type="ARBA" id="ARBA00022519"/>
    </source>
</evidence>
<evidence type="ECO:0000313" key="14">
    <source>
        <dbReference type="EMBL" id="CAB4947014.1"/>
    </source>
</evidence>
<protein>
    <submittedName>
        <fullName evidence="12">Unannotated protein</fullName>
    </submittedName>
</protein>
<feature type="transmembrane region" description="Helical" evidence="8">
    <location>
        <begin position="122"/>
        <end position="145"/>
    </location>
</feature>
<keyword evidence="3" id="KW-1003">Cell membrane</keyword>
<evidence type="ECO:0000313" key="11">
    <source>
        <dbReference type="EMBL" id="CAB4734836.1"/>
    </source>
</evidence>
<keyword evidence="2" id="KW-0813">Transport</keyword>
<dbReference type="PANTHER" id="PTHR30413:SF8">
    <property type="entry name" value="TRANSPORT PERMEASE PROTEIN"/>
    <property type="match status" value="1"/>
</dbReference>
<dbReference type="EMBL" id="CAFBMT010000018">
    <property type="protein sequence ID" value="CAB4947014.1"/>
    <property type="molecule type" value="Genomic_DNA"/>
</dbReference>
<dbReference type="EMBL" id="CAFBIY010000009">
    <property type="protein sequence ID" value="CAB4846636.1"/>
    <property type="molecule type" value="Genomic_DNA"/>
</dbReference>
<dbReference type="PANTHER" id="PTHR30413">
    <property type="entry name" value="INNER MEMBRANE TRANSPORT PERMEASE"/>
    <property type="match status" value="1"/>
</dbReference>
<dbReference type="Pfam" id="PF01061">
    <property type="entry name" value="ABC2_membrane"/>
    <property type="match status" value="1"/>
</dbReference>
<dbReference type="EMBL" id="CAESGF010000019">
    <property type="protein sequence ID" value="CAB4364825.1"/>
    <property type="molecule type" value="Genomic_DNA"/>
</dbReference>
<dbReference type="GO" id="GO:0140359">
    <property type="term" value="F:ABC-type transporter activity"/>
    <property type="evidence" value="ECO:0007669"/>
    <property type="project" value="InterPro"/>
</dbReference>
<evidence type="ECO:0000313" key="15">
    <source>
        <dbReference type="EMBL" id="CAB4971217.1"/>
    </source>
</evidence>
<organism evidence="12">
    <name type="scientific">freshwater metagenome</name>
    <dbReference type="NCBI Taxonomy" id="449393"/>
    <lineage>
        <taxon>unclassified sequences</taxon>
        <taxon>metagenomes</taxon>
        <taxon>ecological metagenomes</taxon>
    </lineage>
</organism>
<dbReference type="PROSITE" id="PS51012">
    <property type="entry name" value="ABC_TM2"/>
    <property type="match status" value="1"/>
</dbReference>
<feature type="transmembrane region" description="Helical" evidence="8">
    <location>
        <begin position="35"/>
        <end position="55"/>
    </location>
</feature>
<evidence type="ECO:0000313" key="13">
    <source>
        <dbReference type="EMBL" id="CAB4846636.1"/>
    </source>
</evidence>
<evidence type="ECO:0000313" key="10">
    <source>
        <dbReference type="EMBL" id="CAB4364825.1"/>
    </source>
</evidence>
<accession>A0A6J6YKA5</accession>
<name>A0A6J6YKA5_9ZZZZ</name>
<evidence type="ECO:0000256" key="2">
    <source>
        <dbReference type="ARBA" id="ARBA00022448"/>
    </source>
</evidence>
<keyword evidence="6 8" id="KW-1133">Transmembrane helix</keyword>
<keyword evidence="5 8" id="KW-0812">Transmembrane</keyword>
<proteinExistence type="predicted"/>
<evidence type="ECO:0000256" key="3">
    <source>
        <dbReference type="ARBA" id="ARBA00022475"/>
    </source>
</evidence>
<gene>
    <name evidence="11" type="ORF">UFOPK2656_02430</name>
    <name evidence="12" type="ORF">UFOPK3099_00603</name>
    <name evidence="13" type="ORF">UFOPK3267_00290</name>
    <name evidence="14" type="ORF">UFOPK3651_02588</name>
    <name evidence="15" type="ORF">UFOPK3931_00131</name>
    <name evidence="10" type="ORF">UFOPK4189_02585</name>
</gene>